<dbReference type="Proteomes" id="UP000724874">
    <property type="component" value="Unassembled WGS sequence"/>
</dbReference>
<dbReference type="OrthoDB" id="3052233at2759"/>
<dbReference type="Gene3D" id="1.10.287.700">
    <property type="entry name" value="Helix hairpin bin"/>
    <property type="match status" value="1"/>
</dbReference>
<proteinExistence type="predicted"/>
<feature type="chain" id="PRO_5040273122" evidence="1">
    <location>
        <begin position="25"/>
        <end position="261"/>
    </location>
</feature>
<reference evidence="2" key="1">
    <citation type="submission" date="2020-11" db="EMBL/GenBank/DDBJ databases">
        <authorList>
            <consortium name="DOE Joint Genome Institute"/>
            <person name="Ahrendt S."/>
            <person name="Riley R."/>
            <person name="Andreopoulos W."/>
            <person name="LaButti K."/>
            <person name="Pangilinan J."/>
            <person name="Ruiz-duenas F.J."/>
            <person name="Barrasa J.M."/>
            <person name="Sanchez-Garcia M."/>
            <person name="Camarero S."/>
            <person name="Miyauchi S."/>
            <person name="Serrano A."/>
            <person name="Linde D."/>
            <person name="Babiker R."/>
            <person name="Drula E."/>
            <person name="Ayuso-Fernandez I."/>
            <person name="Pacheco R."/>
            <person name="Padilla G."/>
            <person name="Ferreira P."/>
            <person name="Barriuso J."/>
            <person name="Kellner H."/>
            <person name="Castanera R."/>
            <person name="Alfaro M."/>
            <person name="Ramirez L."/>
            <person name="Pisabarro A.G."/>
            <person name="Kuo A."/>
            <person name="Tritt A."/>
            <person name="Lipzen A."/>
            <person name="He G."/>
            <person name="Yan M."/>
            <person name="Ng V."/>
            <person name="Cullen D."/>
            <person name="Martin F."/>
            <person name="Rosso M.-N."/>
            <person name="Henrissat B."/>
            <person name="Hibbett D."/>
            <person name="Martinez A.T."/>
            <person name="Grigoriev I.V."/>
        </authorList>
    </citation>
    <scope>NUCLEOTIDE SEQUENCE</scope>
    <source>
        <strain evidence="2">AH 44721</strain>
    </source>
</reference>
<evidence type="ECO:0000313" key="2">
    <source>
        <dbReference type="EMBL" id="KAF8884566.1"/>
    </source>
</evidence>
<comment type="caution">
    <text evidence="2">The sequence shown here is derived from an EMBL/GenBank/DDBJ whole genome shotgun (WGS) entry which is preliminary data.</text>
</comment>
<dbReference type="EMBL" id="JADNYJ010000107">
    <property type="protein sequence ID" value="KAF8884566.1"/>
    <property type="molecule type" value="Genomic_DNA"/>
</dbReference>
<evidence type="ECO:0000313" key="3">
    <source>
        <dbReference type="Proteomes" id="UP000724874"/>
    </source>
</evidence>
<feature type="signal peptide" evidence="1">
    <location>
        <begin position="1"/>
        <end position="24"/>
    </location>
</feature>
<protein>
    <submittedName>
        <fullName evidence="2">Uncharacterized protein</fullName>
    </submittedName>
</protein>
<sequence length="261" mass="28665">MPSMFRAGLVSLFLFLTLVGLASSVPLSERPYSVIARHENDLAARSIANLFSRELDFENSIFPKRDSALIFDDRDVGLGYDEHAKRSYGFFGRRSELSDSPSVFYKRDGSETHILYRRRSIFTKIRDAFRHAFHKIGQGFKKFGQAVKKGFQKAGHAIKTGFQKFGQKVKTGFQKFGQKVKQGFKKVGKVLKKGFQKGLSIAAKGLAKGADIASNKIHASLGKKLDKAMHGMDYVISPIGTAAKAAGKKVGAGAVVADLLT</sequence>
<keyword evidence="1" id="KW-0732">Signal</keyword>
<accession>A0A9P5NH36</accession>
<keyword evidence="3" id="KW-1185">Reference proteome</keyword>
<dbReference type="AlphaFoldDB" id="A0A9P5NH36"/>
<organism evidence="2 3">
    <name type="scientific">Gymnopilus junonius</name>
    <name type="common">Spectacular rustgill mushroom</name>
    <name type="synonym">Gymnopilus spectabilis subsp. junonius</name>
    <dbReference type="NCBI Taxonomy" id="109634"/>
    <lineage>
        <taxon>Eukaryota</taxon>
        <taxon>Fungi</taxon>
        <taxon>Dikarya</taxon>
        <taxon>Basidiomycota</taxon>
        <taxon>Agaricomycotina</taxon>
        <taxon>Agaricomycetes</taxon>
        <taxon>Agaricomycetidae</taxon>
        <taxon>Agaricales</taxon>
        <taxon>Agaricineae</taxon>
        <taxon>Hymenogastraceae</taxon>
        <taxon>Gymnopilus</taxon>
    </lineage>
</organism>
<name>A0A9P5NH36_GYMJU</name>
<evidence type="ECO:0000256" key="1">
    <source>
        <dbReference type="SAM" id="SignalP"/>
    </source>
</evidence>
<gene>
    <name evidence="2" type="ORF">CPB84DRAFT_153543</name>
</gene>